<keyword evidence="2" id="KW-0238">DNA-binding</keyword>
<evidence type="ECO:0000256" key="1">
    <source>
        <dbReference type="ARBA" id="ARBA00023015"/>
    </source>
</evidence>
<dbReference type="InterPro" id="IPR018062">
    <property type="entry name" value="HTH_AraC-typ_CS"/>
</dbReference>
<evidence type="ECO:0000256" key="4">
    <source>
        <dbReference type="SAM" id="Phobius"/>
    </source>
</evidence>
<dbReference type="Proteomes" id="UP000261166">
    <property type="component" value="Unassembled WGS sequence"/>
</dbReference>
<dbReference type="GO" id="GO:0003700">
    <property type="term" value="F:DNA-binding transcription factor activity"/>
    <property type="evidence" value="ECO:0007669"/>
    <property type="project" value="InterPro"/>
</dbReference>
<evidence type="ECO:0000256" key="3">
    <source>
        <dbReference type="ARBA" id="ARBA00023163"/>
    </source>
</evidence>
<gene>
    <name evidence="6" type="ORF">DWY69_25930</name>
</gene>
<keyword evidence="3" id="KW-0804">Transcription</keyword>
<evidence type="ECO:0000313" key="7">
    <source>
        <dbReference type="Proteomes" id="UP000261166"/>
    </source>
</evidence>
<dbReference type="PANTHER" id="PTHR43280">
    <property type="entry name" value="ARAC-FAMILY TRANSCRIPTIONAL REGULATOR"/>
    <property type="match status" value="1"/>
</dbReference>
<evidence type="ECO:0000256" key="2">
    <source>
        <dbReference type="ARBA" id="ARBA00023125"/>
    </source>
</evidence>
<keyword evidence="4" id="KW-1133">Transmembrane helix</keyword>
<dbReference type="PRINTS" id="PR00032">
    <property type="entry name" value="HTHARAC"/>
</dbReference>
<sequence>MRGKAILRKTKNREIYMRFLLSALPILIIPVMLLFGAYFRNQNLYKQEIHNKNMSILENSARMVESMLASVESIINYLNESSSVNNFLNFYSLNEDGKNTKDVILLQKDIYSLAAANDTIEEIQLFSKKNDMLLDSSRTVINLNRYYNYLFSVKGMSFDEWHDNLLMKQHNWNTRFQSFEIKHGGASNTVLISSSDIPISTGNHSTGSVFIMLDQDKLFQYFDRLEYRQNGFVYIQDENGNILCEDNRTEDSDIYLMPEEMNGESGFLIKNIAGNQLFLTFFKDKNGWIYVSAIPEDLAVGSVHDNWVYFLTMLCFALGIGAVLIYYFTTRLSAPLTKIGNILCPGNGTISYHEFDEEIEKLIHKNEQMQIELEKQIPALKTSIFHTLVTGGYHTREEITNNLNKLQIDTKSTLYLIIIVSLNDLNLGSQLENIAAQKIFLKNILEEIFSTTQIYDLDFERIGILLTSNAQEKQDAKKECEQKLFLIKEKIEGYSGISISFHGDVENDIIKLPSGFKHVRTSIENECESFGKIIQWYDEKNYVKNIRQQEIYDINQRIRMYIEENYADPQLSLASVADCFGISEVYLSRLFKQAFEQNFSKYVEELRMRKAKELMESGNYTVSTIAETVGYNSSQTFRRAYKRVYGCTPREH</sequence>
<dbReference type="InterPro" id="IPR020449">
    <property type="entry name" value="Tscrpt_reg_AraC-type_HTH"/>
</dbReference>
<protein>
    <submittedName>
        <fullName evidence="6">AraC family transcriptional regulator</fullName>
    </submittedName>
</protein>
<organism evidence="6 7">
    <name type="scientific">Eisenbergiella massiliensis</name>
    <dbReference type="NCBI Taxonomy" id="1720294"/>
    <lineage>
        <taxon>Bacteria</taxon>
        <taxon>Bacillati</taxon>
        <taxon>Bacillota</taxon>
        <taxon>Clostridia</taxon>
        <taxon>Lachnospirales</taxon>
        <taxon>Lachnospiraceae</taxon>
        <taxon>Eisenbergiella</taxon>
    </lineage>
</organism>
<keyword evidence="1" id="KW-0805">Transcription regulation</keyword>
<feature type="transmembrane region" description="Helical" evidence="4">
    <location>
        <begin position="20"/>
        <end position="39"/>
    </location>
</feature>
<dbReference type="GO" id="GO:0043565">
    <property type="term" value="F:sequence-specific DNA binding"/>
    <property type="evidence" value="ECO:0007669"/>
    <property type="project" value="InterPro"/>
</dbReference>
<dbReference type="PROSITE" id="PS01124">
    <property type="entry name" value="HTH_ARAC_FAMILY_2"/>
    <property type="match status" value="1"/>
</dbReference>
<evidence type="ECO:0000313" key="6">
    <source>
        <dbReference type="EMBL" id="RGE65480.1"/>
    </source>
</evidence>
<accession>A0A3E3IEH8</accession>
<dbReference type="SMART" id="SM00342">
    <property type="entry name" value="HTH_ARAC"/>
    <property type="match status" value="1"/>
</dbReference>
<feature type="transmembrane region" description="Helical" evidence="4">
    <location>
        <begin position="307"/>
        <end position="328"/>
    </location>
</feature>
<proteinExistence type="predicted"/>
<dbReference type="InterPro" id="IPR018060">
    <property type="entry name" value="HTH_AraC"/>
</dbReference>
<name>A0A3E3IEH8_9FIRM</name>
<feature type="domain" description="HTH araC/xylS-type" evidence="5">
    <location>
        <begin position="556"/>
        <end position="652"/>
    </location>
</feature>
<keyword evidence="4" id="KW-0472">Membrane</keyword>
<dbReference type="PANTHER" id="PTHR43280:SF10">
    <property type="entry name" value="REGULATORY PROTEIN POCR"/>
    <property type="match status" value="1"/>
</dbReference>
<reference evidence="6 7" key="1">
    <citation type="submission" date="2018-08" db="EMBL/GenBank/DDBJ databases">
        <title>A genome reference for cultivated species of the human gut microbiota.</title>
        <authorList>
            <person name="Zou Y."/>
            <person name="Xue W."/>
            <person name="Luo G."/>
        </authorList>
    </citation>
    <scope>NUCLEOTIDE SEQUENCE [LARGE SCALE GENOMIC DNA]</scope>
    <source>
        <strain evidence="6 7">AF26-4BH</strain>
    </source>
</reference>
<dbReference type="OrthoDB" id="368621at2"/>
<dbReference type="SUPFAM" id="SSF46689">
    <property type="entry name" value="Homeodomain-like"/>
    <property type="match status" value="2"/>
</dbReference>
<dbReference type="Pfam" id="PF12833">
    <property type="entry name" value="HTH_18"/>
    <property type="match status" value="1"/>
</dbReference>
<dbReference type="AlphaFoldDB" id="A0A3E3IEH8"/>
<keyword evidence="4" id="KW-0812">Transmembrane</keyword>
<evidence type="ECO:0000259" key="5">
    <source>
        <dbReference type="PROSITE" id="PS01124"/>
    </source>
</evidence>
<dbReference type="Gene3D" id="1.10.10.60">
    <property type="entry name" value="Homeodomain-like"/>
    <property type="match status" value="2"/>
</dbReference>
<comment type="caution">
    <text evidence="6">The sequence shown here is derived from an EMBL/GenBank/DDBJ whole genome shotgun (WGS) entry which is preliminary data.</text>
</comment>
<dbReference type="InterPro" id="IPR009057">
    <property type="entry name" value="Homeodomain-like_sf"/>
</dbReference>
<dbReference type="PROSITE" id="PS00041">
    <property type="entry name" value="HTH_ARAC_FAMILY_1"/>
    <property type="match status" value="1"/>
</dbReference>
<dbReference type="EMBL" id="QVLU01000035">
    <property type="protein sequence ID" value="RGE65480.1"/>
    <property type="molecule type" value="Genomic_DNA"/>
</dbReference>